<reference evidence="5" key="1">
    <citation type="submission" date="2012-02" db="EMBL/GenBank/DDBJ databases">
        <title>Genome sequencing of Giardia lamblia Genotypes A2 and B isolates (DH and GS) and comparative analysis with the genomes of Genotypes A1 and E (WB and Pig).</title>
        <authorList>
            <person name="Adam R."/>
            <person name="Dahlstrom E."/>
            <person name="Martens C."/>
            <person name="Bruno D."/>
            <person name="Barbian K."/>
            <person name="Porcella S.F."/>
            <person name="Nash T."/>
        </authorList>
    </citation>
    <scope>NUCLEOTIDE SEQUENCE</scope>
    <source>
        <strain evidence="5">DH</strain>
    </source>
</reference>
<evidence type="ECO:0000313" key="5">
    <source>
        <dbReference type="Proteomes" id="UP000018320"/>
    </source>
</evidence>
<dbReference type="Pfam" id="PF12796">
    <property type="entry name" value="Ank_2"/>
    <property type="match status" value="3"/>
</dbReference>
<dbReference type="VEuPathDB" id="GiardiaDB:GL50581_3278"/>
<sequence length="797" mass="88999">VRLFYRPNKNPMPLVDKKDWFQAIANKNHSAIRTAIPRFAGSTNGAGDTGLIMAARLNDVELAHLLAKQEATLTNPDNLTALMIAAQSDHPRVVEVLAPLEYSIFLPNGRTALSLAAEAGHDECVMILAKYLSTERDCDSLSALDYAVKNDNLNCIKVMLNTHKFTIDDITHTLRYAHEKDAVDTVRVLEAEAERIANLCYAQATATQSSVTPIEQKSPGSMLGSRVGGPRSTQSMNGTSSMRSVGMTESMRSGGRVVTRFADLATYEKELDMALTKLDKYEVDRTVLKTENTRLFEENTELKKRIKIQQDQLDQIRVLVQCKSQDAEEIATTCRHFINDLQAEKAKRSREYEELKQDVAILKAKNQAFKVDLNTLMSTKIEHEKAAQYLKQNIVSKDEVLNALQDQNREVIEQAKMLEHKSQDLAIEIAKLSDNVARHKNEAIGLRSVIELKDKEIEDVKAQVEEINEVVSTYRQRALAVEDEKNEILNEVARRKAAYNALESKKEELENQVIGLADELTKSSVALQALQNGISNLEDPFSIAATGDFINYADDDDTSIARKVLTGDKGAMLRHIAENEIAAYGKANEESIRKASEYVSKSELEWLTEPVMQQIKQAILKGDYDTASQLTNKVPLDFTNLRNETGPKTYLMSAAEHGELLKVWFYRPYQAGKQDHHGKTALMYAAENGHSECVRLLLDREAGMTLENGWTALMSAVLNNHTECVKILEMKEGGLSTNELHEEGAGFTALMLAAKLGHTECAHFLLNKEAPIKHSTGRRAIFYAKSAEIKNLLSLFN</sequence>
<name>V6TK04_GIAIN</name>
<gene>
    <name evidence="4" type="ORF">DHA2_27925</name>
</gene>
<dbReference type="SMART" id="SM00248">
    <property type="entry name" value="ANK"/>
    <property type="match status" value="7"/>
</dbReference>
<dbReference type="Proteomes" id="UP000018320">
    <property type="component" value="Unassembled WGS sequence"/>
</dbReference>
<dbReference type="VEuPathDB" id="GiardiaDB:DHA2_27925"/>
<dbReference type="PROSITE" id="PS50088">
    <property type="entry name" value="ANK_REPEAT"/>
    <property type="match status" value="2"/>
</dbReference>
<evidence type="ECO:0000313" key="4">
    <source>
        <dbReference type="EMBL" id="ESU37270.1"/>
    </source>
</evidence>
<dbReference type="InterPro" id="IPR036770">
    <property type="entry name" value="Ankyrin_rpt-contain_sf"/>
</dbReference>
<dbReference type="PANTHER" id="PTHR24120">
    <property type="entry name" value="GH07239P"/>
    <property type="match status" value="1"/>
</dbReference>
<accession>V6TK04</accession>
<reference evidence="4 5" key="2">
    <citation type="journal article" date="2013" name="Genome Biol. Evol.">
        <title>Genome sequencing of Giardia lamblia genotypes A2 and B isolates (DH and GS) and comparative analysis with the genomes of genotypes A1 and E (WB and Pig).</title>
        <authorList>
            <person name="Adam R.D."/>
            <person name="Dahlstrom E.W."/>
            <person name="Martens C.A."/>
            <person name="Bruno D.P."/>
            <person name="Barbian K.D."/>
            <person name="Ricklefs S.M."/>
            <person name="Hernandez M.M."/>
            <person name="Narla N.P."/>
            <person name="Patel R.B."/>
            <person name="Porcella S.F."/>
            <person name="Nash T.E."/>
        </authorList>
    </citation>
    <scope>NUCLEOTIDE SEQUENCE [LARGE SCALE GENOMIC DNA]</scope>
    <source>
        <strain evidence="4 5">DH</strain>
    </source>
</reference>
<dbReference type="Pfam" id="PF00023">
    <property type="entry name" value="Ank"/>
    <property type="match status" value="1"/>
</dbReference>
<dbReference type="InterPro" id="IPR002110">
    <property type="entry name" value="Ankyrin_rpt"/>
</dbReference>
<dbReference type="Gene3D" id="1.25.40.20">
    <property type="entry name" value="Ankyrin repeat-containing domain"/>
    <property type="match status" value="2"/>
</dbReference>
<comment type="caution">
    <text evidence="4">The sequence shown here is derived from an EMBL/GenBank/DDBJ whole genome shotgun (WGS) entry which is preliminary data.</text>
</comment>
<feature type="compositionally biased region" description="Polar residues" evidence="3">
    <location>
        <begin position="231"/>
        <end position="243"/>
    </location>
</feature>
<dbReference type="SUPFAM" id="SSF48403">
    <property type="entry name" value="Ankyrin repeat"/>
    <property type="match status" value="2"/>
</dbReference>
<evidence type="ECO:0000256" key="2">
    <source>
        <dbReference type="SAM" id="Coils"/>
    </source>
</evidence>
<dbReference type="VEuPathDB" id="GiardiaDB:GL50803_0027925"/>
<protein>
    <submittedName>
        <fullName evidence="4">Ankyrin repeat protein</fullName>
    </submittedName>
</protein>
<feature type="repeat" description="ANK" evidence="1">
    <location>
        <begin position="745"/>
        <end position="777"/>
    </location>
</feature>
<dbReference type="VEuPathDB" id="GiardiaDB:QR46_0232"/>
<feature type="coiled-coil region" evidence="2">
    <location>
        <begin position="264"/>
        <end position="372"/>
    </location>
</feature>
<feature type="non-terminal residue" evidence="4">
    <location>
        <position position="1"/>
    </location>
</feature>
<evidence type="ECO:0000256" key="1">
    <source>
        <dbReference type="PROSITE-ProRule" id="PRU00023"/>
    </source>
</evidence>
<dbReference type="PROSITE" id="PS50297">
    <property type="entry name" value="ANK_REP_REGION"/>
    <property type="match status" value="1"/>
</dbReference>
<proteinExistence type="predicted"/>
<feature type="coiled-coil region" evidence="2">
    <location>
        <begin position="401"/>
        <end position="519"/>
    </location>
</feature>
<evidence type="ECO:0000256" key="3">
    <source>
        <dbReference type="SAM" id="MobiDB-lite"/>
    </source>
</evidence>
<dbReference type="EMBL" id="AHGT01000030">
    <property type="protein sequence ID" value="ESU37270.1"/>
    <property type="molecule type" value="Genomic_DNA"/>
</dbReference>
<feature type="repeat" description="ANK" evidence="1">
    <location>
        <begin position="677"/>
        <end position="709"/>
    </location>
</feature>
<dbReference type="PANTHER" id="PTHR24120:SF4">
    <property type="entry name" value="GH07239P"/>
    <property type="match status" value="1"/>
</dbReference>
<keyword evidence="2" id="KW-0175">Coiled coil</keyword>
<dbReference type="AlphaFoldDB" id="V6TK04"/>
<keyword evidence="1" id="KW-0040">ANK repeat</keyword>
<organism evidence="4 5">
    <name type="scientific">Giardia intestinalis</name>
    <name type="common">Giardia lamblia</name>
    <dbReference type="NCBI Taxonomy" id="5741"/>
    <lineage>
        <taxon>Eukaryota</taxon>
        <taxon>Metamonada</taxon>
        <taxon>Diplomonadida</taxon>
        <taxon>Hexamitidae</taxon>
        <taxon>Giardiinae</taxon>
        <taxon>Giardia</taxon>
    </lineage>
</organism>
<feature type="region of interest" description="Disordered" evidence="3">
    <location>
        <begin position="211"/>
        <end position="249"/>
    </location>
</feature>